<keyword evidence="3" id="KW-1185">Reference proteome</keyword>
<evidence type="ECO:0000313" key="3">
    <source>
        <dbReference type="Proteomes" id="UP000515125"/>
    </source>
</evidence>
<dbReference type="InterPro" id="IPR001932">
    <property type="entry name" value="PPM-type_phosphatase-like_dom"/>
</dbReference>
<feature type="compositionally biased region" description="Polar residues" evidence="1">
    <location>
        <begin position="12"/>
        <end position="23"/>
    </location>
</feature>
<sequence>MSVPGERGGGQQETPAVTTSASISSWIRQAKRLTLAPELEKAATSKNAQNRARAAIGTSLETNTVGGSTHTSEGLKSRQSSHKPRVETVHALLSQGGFSAPRIPKTNQDVAYAIEGWGKEQEALWMCVLDGHGPAGHLVASRVKEKLPLFVAQSWLKGKELHQALTQGYKAVQRDLNKSNIDILCSGTTCVSCVLHRRTLYVANVGDSRAILGRESGLQGGPWTALPLTTDHKPERESERQRILAAGGRIKALLDDDGSPCGPLRVWLPKEDLPGLAMSRSLGDTLAGKAGVIPDPEVGVHTLSSGDRCVLLASDGVWEFLSNEDALEIVQPFVEKGDAAGGCSALVAKAQSRWLEEEEAVDDITALLVILSYKAYDRQQRYLPSSGLPTDRETSALAWLQEAWGPLTTQARVWLAEFWGLQNGVSDLLGANRTCAPR</sequence>
<dbReference type="PROSITE" id="PS51746">
    <property type="entry name" value="PPM_2"/>
    <property type="match status" value="1"/>
</dbReference>
<dbReference type="RefSeq" id="XP_026190728.1">
    <property type="nucleotide sequence ID" value="XM_026334943.1"/>
</dbReference>
<evidence type="ECO:0000259" key="2">
    <source>
        <dbReference type="PROSITE" id="PS51746"/>
    </source>
</evidence>
<dbReference type="SMART" id="SM00332">
    <property type="entry name" value="PP2Cc"/>
    <property type="match status" value="1"/>
</dbReference>
<dbReference type="AlphaFoldDB" id="A0A6P6RSE1"/>
<dbReference type="CDD" id="cd00143">
    <property type="entry name" value="PP2Cc"/>
    <property type="match status" value="1"/>
</dbReference>
<dbReference type="Gene3D" id="3.60.40.10">
    <property type="entry name" value="PPM-type phosphatase domain"/>
    <property type="match status" value="1"/>
</dbReference>
<protein>
    <submittedName>
        <fullName evidence="4">Probable protein phosphatase 2C 33</fullName>
    </submittedName>
</protein>
<proteinExistence type="predicted"/>
<feature type="region of interest" description="Disordered" evidence="1">
    <location>
        <begin position="1"/>
        <end position="23"/>
    </location>
</feature>
<dbReference type="GeneID" id="34618093"/>
<organism evidence="3 4">
    <name type="scientific">Cyclospora cayetanensis</name>
    <dbReference type="NCBI Taxonomy" id="88456"/>
    <lineage>
        <taxon>Eukaryota</taxon>
        <taxon>Sar</taxon>
        <taxon>Alveolata</taxon>
        <taxon>Apicomplexa</taxon>
        <taxon>Conoidasida</taxon>
        <taxon>Coccidia</taxon>
        <taxon>Eucoccidiorida</taxon>
        <taxon>Eimeriorina</taxon>
        <taxon>Eimeriidae</taxon>
        <taxon>Cyclospora</taxon>
    </lineage>
</organism>
<name>A0A6P6RSE1_9EIME</name>
<accession>A0A6P6RSE1</accession>
<gene>
    <name evidence="4" type="primary">LOC34618093</name>
</gene>
<evidence type="ECO:0000313" key="4">
    <source>
        <dbReference type="RefSeq" id="XP_026190728.1"/>
    </source>
</evidence>
<feature type="compositionally biased region" description="Gly residues" evidence="1">
    <location>
        <begin position="1"/>
        <end position="11"/>
    </location>
</feature>
<dbReference type="GO" id="GO:0004722">
    <property type="term" value="F:protein serine/threonine phosphatase activity"/>
    <property type="evidence" value="ECO:0007669"/>
    <property type="project" value="InterPro"/>
</dbReference>
<dbReference type="OrthoDB" id="10264738at2759"/>
<dbReference type="Proteomes" id="UP000515125">
    <property type="component" value="Unplaced"/>
</dbReference>
<dbReference type="PANTHER" id="PTHR47992">
    <property type="entry name" value="PROTEIN PHOSPHATASE"/>
    <property type="match status" value="1"/>
</dbReference>
<dbReference type="Pfam" id="PF00481">
    <property type="entry name" value="PP2C"/>
    <property type="match status" value="1"/>
</dbReference>
<feature type="region of interest" description="Disordered" evidence="1">
    <location>
        <begin position="57"/>
        <end position="84"/>
    </location>
</feature>
<feature type="domain" description="PPM-type phosphatase" evidence="2">
    <location>
        <begin position="89"/>
        <end position="371"/>
    </location>
</feature>
<feature type="compositionally biased region" description="Polar residues" evidence="1">
    <location>
        <begin position="59"/>
        <end position="78"/>
    </location>
</feature>
<dbReference type="SUPFAM" id="SSF81606">
    <property type="entry name" value="PP2C-like"/>
    <property type="match status" value="1"/>
</dbReference>
<evidence type="ECO:0000256" key="1">
    <source>
        <dbReference type="SAM" id="MobiDB-lite"/>
    </source>
</evidence>
<dbReference type="InterPro" id="IPR036457">
    <property type="entry name" value="PPM-type-like_dom_sf"/>
</dbReference>
<reference evidence="4" key="1">
    <citation type="submission" date="2025-08" db="UniProtKB">
        <authorList>
            <consortium name="RefSeq"/>
        </authorList>
    </citation>
    <scope>IDENTIFICATION</scope>
</reference>
<dbReference type="InterPro" id="IPR015655">
    <property type="entry name" value="PP2C"/>
</dbReference>